<name>A0ABU3UAU8_9FLAO</name>
<keyword evidence="2" id="KW-1133">Transmembrane helix</keyword>
<dbReference type="PANTHER" id="PTHR43081">
    <property type="entry name" value="ADENYLATE CYCLASE, TERMINAL-DIFFERENTIATION SPECIFIC-RELATED"/>
    <property type="match status" value="1"/>
</dbReference>
<dbReference type="Proteomes" id="UP001268651">
    <property type="component" value="Unassembled WGS sequence"/>
</dbReference>
<evidence type="ECO:0000256" key="1">
    <source>
        <dbReference type="PROSITE-ProRule" id="PRU00339"/>
    </source>
</evidence>
<feature type="repeat" description="TPR" evidence="1">
    <location>
        <begin position="452"/>
        <end position="485"/>
    </location>
</feature>
<dbReference type="Gene3D" id="1.25.40.10">
    <property type="entry name" value="Tetratricopeptide repeat domain"/>
    <property type="match status" value="2"/>
</dbReference>
<keyword evidence="2" id="KW-0472">Membrane</keyword>
<proteinExistence type="predicted"/>
<evidence type="ECO:0000313" key="4">
    <source>
        <dbReference type="EMBL" id="MDU8887220.1"/>
    </source>
</evidence>
<sequence length="680" mass="76966">MSQKRQLAAIMFTDIEGYTALMQNDEKDAVHIRFKHREIFNSVTEKYGGEIIQYYGDGTLSIFSSSVEAIKCGIEMQRAFQKEPSIPVRIGVHVGDIIRTESDIIGDAVNVASRIESLAAAGSILISGEVNDQLRNQNDINSKFISNFEFKNVDQIMPVFAIANQGIVVPKKDELSGKTKEKESQSFKAYKRKSVLVTLGIVAILVALFYYYQSFNSSHNGDVALNRSIAVLPFSNMSNDTDSENFTDGVTEDILLQLSKIKELQVISRASIMQFKESNLSISDIAKELGVSYVLEGSVRKYGDKVRINAQLIDAQNNNYLWAENYDKTLTEIFEIQSQVSNEIARALKITLSENEILSLNKLPTESSEAYNYYKEAQMFLNRGGGKVEELEKAKDLFEKAIDIDPSFCRAYVGLSDTYLEYIYWGREAPKEILEKALTPALKALELSPAEGGSYGALGSISYYRFEKETAVSYLEKAIEINPNYVGAYDKLAWIRLFEGNLKEAVRLFNKVLELDPLSTKNIANIAFSHYYFHEYDKGIKVLNDALKRFPEDNMLLFMKGNLLTGANKYEEAIKVFNQRTVGINTNWMLAYAYAKSGQTEKAKKILNYLLEKHETTYVPPYMIATIYMGLGDKENTLTWLEKDYNTGGLGLFFWGLKRDVKFNPIKDEPRFVALLNKIK</sequence>
<dbReference type="Pfam" id="PF13181">
    <property type="entry name" value="TPR_8"/>
    <property type="match status" value="2"/>
</dbReference>
<dbReference type="Pfam" id="PF13174">
    <property type="entry name" value="TPR_6"/>
    <property type="match status" value="1"/>
</dbReference>
<feature type="repeat" description="TPR" evidence="1">
    <location>
        <begin position="486"/>
        <end position="519"/>
    </location>
</feature>
<dbReference type="PANTHER" id="PTHR43081:SF19">
    <property type="entry name" value="PH-SENSITIVE ADENYLATE CYCLASE RV1264"/>
    <property type="match status" value="1"/>
</dbReference>
<dbReference type="SUPFAM" id="SSF55073">
    <property type="entry name" value="Nucleotide cyclase"/>
    <property type="match status" value="1"/>
</dbReference>
<protein>
    <submittedName>
        <fullName evidence="4">Adenylate/guanylate cyclase domain-containing protein</fullName>
    </submittedName>
</protein>
<comment type="caution">
    <text evidence="4">The sequence shown here is derived from an EMBL/GenBank/DDBJ whole genome shotgun (WGS) entry which is preliminary data.</text>
</comment>
<keyword evidence="2" id="KW-0812">Transmembrane</keyword>
<dbReference type="CDD" id="cd07302">
    <property type="entry name" value="CHD"/>
    <property type="match status" value="1"/>
</dbReference>
<accession>A0ABU3UAU8</accession>
<dbReference type="SUPFAM" id="SSF52964">
    <property type="entry name" value="TolB, N-terminal domain"/>
    <property type="match status" value="1"/>
</dbReference>
<dbReference type="Pfam" id="PF13432">
    <property type="entry name" value="TPR_16"/>
    <property type="match status" value="1"/>
</dbReference>
<dbReference type="InterPro" id="IPR019734">
    <property type="entry name" value="TPR_rpt"/>
</dbReference>
<reference evidence="4 5" key="1">
    <citation type="submission" date="2023-10" db="EMBL/GenBank/DDBJ databases">
        <title>Marimonas sp. nov. isolated from tidal mud flat.</title>
        <authorList>
            <person name="Jaincy N.J."/>
            <person name="Srinivasan S."/>
            <person name="Lee S.-S."/>
        </authorList>
    </citation>
    <scope>NUCLEOTIDE SEQUENCE [LARGE SCALE GENOMIC DNA]</scope>
    <source>
        <strain evidence="4 5">MJ-SS3</strain>
    </source>
</reference>
<dbReference type="InterPro" id="IPR011990">
    <property type="entry name" value="TPR-like_helical_dom_sf"/>
</dbReference>
<dbReference type="InterPro" id="IPR050697">
    <property type="entry name" value="Adenylyl/Guanylyl_Cyclase_3/4"/>
</dbReference>
<evidence type="ECO:0000313" key="5">
    <source>
        <dbReference type="Proteomes" id="UP001268651"/>
    </source>
</evidence>
<evidence type="ECO:0000256" key="2">
    <source>
        <dbReference type="SAM" id="Phobius"/>
    </source>
</evidence>
<dbReference type="SMART" id="SM00028">
    <property type="entry name" value="TPR"/>
    <property type="match status" value="5"/>
</dbReference>
<dbReference type="EMBL" id="JAWHTF010000009">
    <property type="protein sequence ID" value="MDU8887220.1"/>
    <property type="molecule type" value="Genomic_DNA"/>
</dbReference>
<keyword evidence="5" id="KW-1185">Reference proteome</keyword>
<dbReference type="Gene3D" id="3.30.70.1230">
    <property type="entry name" value="Nucleotide cyclase"/>
    <property type="match status" value="1"/>
</dbReference>
<dbReference type="SUPFAM" id="SSF48452">
    <property type="entry name" value="TPR-like"/>
    <property type="match status" value="2"/>
</dbReference>
<dbReference type="Pfam" id="PF00211">
    <property type="entry name" value="Guanylate_cyc"/>
    <property type="match status" value="1"/>
</dbReference>
<organism evidence="4 5">
    <name type="scientific">Gilvirhabdus luticola</name>
    <dbReference type="NCBI Taxonomy" id="3079858"/>
    <lineage>
        <taxon>Bacteria</taxon>
        <taxon>Pseudomonadati</taxon>
        <taxon>Bacteroidota</taxon>
        <taxon>Flavobacteriia</taxon>
        <taxon>Flavobacteriales</taxon>
        <taxon>Flavobacteriaceae</taxon>
        <taxon>Gilvirhabdus</taxon>
    </lineage>
</organism>
<feature type="transmembrane region" description="Helical" evidence="2">
    <location>
        <begin position="194"/>
        <end position="212"/>
    </location>
</feature>
<feature type="domain" description="Guanylate cyclase" evidence="3">
    <location>
        <begin position="9"/>
        <end position="116"/>
    </location>
</feature>
<dbReference type="InterPro" id="IPR001054">
    <property type="entry name" value="A/G_cyclase"/>
</dbReference>
<dbReference type="InterPro" id="IPR029787">
    <property type="entry name" value="Nucleotide_cyclase"/>
</dbReference>
<dbReference type="PROSITE" id="PS50005">
    <property type="entry name" value="TPR"/>
    <property type="match status" value="2"/>
</dbReference>
<dbReference type="Gene3D" id="3.40.50.10070">
    <property type="entry name" value="TolB, N-terminal domain"/>
    <property type="match status" value="1"/>
</dbReference>
<keyword evidence="1" id="KW-0802">TPR repeat</keyword>
<dbReference type="PROSITE" id="PS50125">
    <property type="entry name" value="GUANYLATE_CYCLASE_2"/>
    <property type="match status" value="1"/>
</dbReference>
<gene>
    <name evidence="4" type="ORF">RXV94_13695</name>
</gene>
<dbReference type="RefSeq" id="WP_316663340.1">
    <property type="nucleotide sequence ID" value="NZ_JAWHTF010000009.1"/>
</dbReference>
<dbReference type="SMART" id="SM00044">
    <property type="entry name" value="CYCc"/>
    <property type="match status" value="1"/>
</dbReference>
<evidence type="ECO:0000259" key="3">
    <source>
        <dbReference type="PROSITE" id="PS50125"/>
    </source>
</evidence>